<feature type="compositionally biased region" description="Low complexity" evidence="1">
    <location>
        <begin position="1"/>
        <end position="19"/>
    </location>
</feature>
<name>F0UA48_AJEC8</name>
<dbReference type="HOGENOM" id="CLU_049186_0_2_1"/>
<evidence type="ECO:0000313" key="3">
    <source>
        <dbReference type="EMBL" id="EGC42820.1"/>
    </source>
</evidence>
<dbReference type="OrthoDB" id="2104739at2759"/>
<organism evidence="5">
    <name type="scientific">Ajellomyces capsulatus (strain H88)</name>
    <name type="common">Darling's disease fungus</name>
    <name type="synonym">Histoplasma capsulatum</name>
    <dbReference type="NCBI Taxonomy" id="544711"/>
    <lineage>
        <taxon>Eukaryota</taxon>
        <taxon>Fungi</taxon>
        <taxon>Dikarya</taxon>
        <taxon>Ascomycota</taxon>
        <taxon>Pezizomycotina</taxon>
        <taxon>Eurotiomycetes</taxon>
        <taxon>Eurotiomycetidae</taxon>
        <taxon>Onygenales</taxon>
        <taxon>Ajellomycetaceae</taxon>
        <taxon>Histoplasma</taxon>
    </lineage>
</organism>
<feature type="region of interest" description="Disordered" evidence="1">
    <location>
        <begin position="1"/>
        <end position="21"/>
    </location>
</feature>
<reference evidence="5" key="1">
    <citation type="submission" date="2008-07" db="EMBL/GenBank/DDBJ databases">
        <title>Annotation of Ajellomyces capsulatus strain H88.</title>
        <authorList>
            <person name="Champion M."/>
            <person name="Cuomo C."/>
            <person name="Ma L.-J."/>
            <person name="Henn M.R."/>
            <person name="Sil A."/>
            <person name="Goldman B."/>
            <person name="Young S.K."/>
            <person name="Kodira C.D."/>
            <person name="Zeng Q."/>
            <person name="Koehrsen M."/>
            <person name="Alvarado L."/>
            <person name="Berlin A."/>
            <person name="Borenstein D."/>
            <person name="Chen Z."/>
            <person name="Engels R."/>
            <person name="Freedman E."/>
            <person name="Gellesch M."/>
            <person name="Goldberg J."/>
            <person name="Griggs A."/>
            <person name="Gujja S."/>
            <person name="Heiman D."/>
            <person name="Hepburn T."/>
            <person name="Howarth C."/>
            <person name="Jen D."/>
            <person name="Larson L."/>
            <person name="Lewis B."/>
            <person name="Mehta T."/>
            <person name="Park D."/>
            <person name="Pearson M."/>
            <person name="Roberts A."/>
            <person name="Saif S."/>
            <person name="Shea T."/>
            <person name="Shenoy N."/>
            <person name="Sisk P."/>
            <person name="Stolte C."/>
            <person name="Sykes S."/>
            <person name="Walk T."/>
            <person name="White J."/>
            <person name="Yandava C."/>
            <person name="Klein B."/>
            <person name="McEwen J.G."/>
            <person name="Puccia R."/>
            <person name="Goldman G.H."/>
            <person name="Felipe M.S."/>
            <person name="Nino-Vega G."/>
            <person name="San-Blas G."/>
            <person name="Taylor J."/>
            <person name="Mendoza L."/>
            <person name="Galagan J."/>
            <person name="Nusbaum C."/>
            <person name="Birren B."/>
        </authorList>
    </citation>
    <scope>NUCLEOTIDE SEQUENCE [LARGE SCALE GENOMIC DNA]</scope>
    <source>
        <strain evidence="5">H88</strain>
    </source>
</reference>
<dbReference type="STRING" id="544711.F0UA48"/>
<accession>F0UA48</accession>
<feature type="domain" description="HNH nuclease" evidence="2">
    <location>
        <begin position="141"/>
        <end position="230"/>
    </location>
</feature>
<dbReference type="Proteomes" id="UP000663419">
    <property type="component" value="Chromosome 1"/>
</dbReference>
<dbReference type="EMBL" id="CP069102">
    <property type="protein sequence ID" value="QSS49014.1"/>
    <property type="molecule type" value="Genomic_DNA"/>
</dbReference>
<reference evidence="4" key="3">
    <citation type="submission" date="2021-01" db="EMBL/GenBank/DDBJ databases">
        <title>Chromosome-level genome assembly of a human fungal pathogen reveals clustering of transcriptionally co-regulated genes.</title>
        <authorList>
            <person name="Voorhies M."/>
            <person name="Cohen S."/>
            <person name="Shea T.P."/>
            <person name="Petrus S."/>
            <person name="Munoz J.F."/>
            <person name="Poplawski S."/>
            <person name="Goldman W.E."/>
            <person name="Michael T."/>
            <person name="Cuomo C.A."/>
            <person name="Sil A."/>
            <person name="Beyhan S."/>
        </authorList>
    </citation>
    <scope>NUCLEOTIDE SEQUENCE</scope>
    <source>
        <strain evidence="4">H88</strain>
    </source>
</reference>
<dbReference type="InterPro" id="IPR003615">
    <property type="entry name" value="HNH_nuc"/>
</dbReference>
<dbReference type="Pfam" id="PF13391">
    <property type="entry name" value="HNH_2"/>
    <property type="match status" value="1"/>
</dbReference>
<dbReference type="EMBL" id="DS990637">
    <property type="protein sequence ID" value="EGC42820.1"/>
    <property type="molecule type" value="Genomic_DNA"/>
</dbReference>
<evidence type="ECO:0000259" key="2">
    <source>
        <dbReference type="Pfam" id="PF13391"/>
    </source>
</evidence>
<evidence type="ECO:0000313" key="5">
    <source>
        <dbReference type="Proteomes" id="UP000008142"/>
    </source>
</evidence>
<sequence>MESISSLFSDQSSLSSVPSDFNEHEAEQIVEVYRPRNNQDLTKDILSSFLRFLPAEGRTTLANFIVNTGNNHESLYSLSQHLKNAILIPMRARGATPSITHSPFDDEEEIENVVATMDESGSRKDQTLLKKLCLERDDYRCMATGIIDNDAGTRETFGPKAPTNLCHIIPFSLGKWNKSNEHQMAQVWATLGKLFPAIGLGPGEVNDPKNLITLWDSAHSAFAAFSLAFEPTGEPNQYRMLMLGERHTVLLLHLPASQGGPNGPRLVTFERHGGTTIDLPSPALLQMHAALAKVLHASGMAKYMEDLVRDGDEIGCLAPSGRSNLSDLLLLKMLGSRCEAVN</sequence>
<proteinExistence type="predicted"/>
<dbReference type="AlphaFoldDB" id="F0UA48"/>
<dbReference type="VEuPathDB" id="FungiDB:I7I53_09253"/>
<reference evidence="3" key="2">
    <citation type="submission" date="2011-02" db="EMBL/GenBank/DDBJ databases">
        <title>Annotation of Ajellomyces capsulatus strain H88.</title>
        <authorList>
            <consortium name="The Broad Institute Genome Sequencing Platform"/>
            <person name="Champion M."/>
            <person name="Cuomo C."/>
            <person name="Ma L.-J."/>
            <person name="Henn M.R."/>
            <person name="Sil A."/>
            <person name="Goldman B."/>
            <person name="Young S.K."/>
            <person name="Kodira C.D."/>
            <person name="Zeng Q."/>
            <person name="Koehrsen M."/>
            <person name="Alvarado L."/>
            <person name="Berlin A."/>
            <person name="Borenstein D."/>
            <person name="Chen Z."/>
            <person name="Engels R."/>
            <person name="Freedman E."/>
            <person name="Gellesch M."/>
            <person name="Goldberg J."/>
            <person name="Griggs A."/>
            <person name="Gujja S."/>
            <person name="Heiman D."/>
            <person name="Hepburn T."/>
            <person name="Howarth C."/>
            <person name="Jen D."/>
            <person name="Larson L."/>
            <person name="Lewis B."/>
            <person name="Mehta T."/>
            <person name="Park D."/>
            <person name="Pearson M."/>
            <person name="Roberts A."/>
            <person name="Saif S."/>
            <person name="Shea T."/>
            <person name="Shenoy N."/>
            <person name="Sisk P."/>
            <person name="Stolte C."/>
            <person name="Sykes S."/>
            <person name="Walk T."/>
            <person name="White J."/>
            <person name="Yandava C."/>
            <person name="Klein B."/>
            <person name="McEwen J.G."/>
            <person name="Puccia R."/>
            <person name="Goldman G.H."/>
            <person name="Felipe M.S."/>
            <person name="Nino-Vega G."/>
            <person name="San-Blas G."/>
            <person name="Taylor J."/>
            <person name="Mendoza L."/>
            <person name="Galagan J."/>
            <person name="Nusbaum C."/>
            <person name="Birren B."/>
        </authorList>
    </citation>
    <scope>NUCLEOTIDE SEQUENCE</scope>
    <source>
        <strain evidence="3">H88</strain>
    </source>
</reference>
<dbReference type="Proteomes" id="UP000008142">
    <property type="component" value="Unassembled WGS sequence"/>
</dbReference>
<gene>
    <name evidence="3" type="ORF">HCEG_02035</name>
    <name evidence="4" type="ORF">I7I53_09253</name>
</gene>
<evidence type="ECO:0000313" key="4">
    <source>
        <dbReference type="EMBL" id="QSS49014.1"/>
    </source>
</evidence>
<dbReference type="OMA" id="NEHEAEQ"/>
<evidence type="ECO:0000256" key="1">
    <source>
        <dbReference type="SAM" id="MobiDB-lite"/>
    </source>
</evidence>
<protein>
    <recommendedName>
        <fullName evidence="2">HNH nuclease domain-containing protein</fullName>
    </recommendedName>
</protein>